<keyword evidence="4" id="KW-0732">Signal</keyword>
<sequence length="786" mass="82908">MPTVKSTHHFRRRFAAAATLTALVFTGLPLTAFAMTDAPPAQPDATQSSSQASPSAPSEIAPSSTPSSSSTPTSSTPPSSSAEATAPPSATPTGEPSSTPSQNPDPAEATPTPSSPATGTASAAAVQQPEFADGMAQPVYQGKDLITEELWIPTPVDTDGDGQNERLRATVYRPKDTQNGLKVPTVIRMSPYNAGANNTLVHDMKRELWDPSKPIPKPTFGTVPSSGWFNTGARRNYPFYTDRGFAFVSIDSIGTNGSTGCTQMLNAKEAESTKAAVDWVTGRISGLDLQGNSVTTDWSSGKVGMWGISYLGSQAILASTTGVAGLDAIVPMSPLSNFYDYYRVGGAVVEPTGYNGEDLDNYVKLVSTNRPNEQSCQATSQEFLDQQDRATGQYSDFWNERNFFANIGKVTTPTLISAGLKDWNVRNDQTTKWFLALKERGVPTKLLLHQQDHVDPATVAGSEWTNMLNKWFTRYLFNVQNGVENAPDLRIQREDGSWQNEPSWPAVGSAPAAFRPLSGGNGSGGLVLADAPKPGIESLSDDGSITSGTLASTPNSQNRLLYATAPAKSAVRLSGFANANLALSFSRPAANISLQILDRAPDGTATVVTRGWADPQNRNSLTSSETVVPGTEYQIDIPFISTDYVFKAGNQLEIMLFASDAESNVLPPAGTVLSANLGRSQFSLPLVGGTVAGKAAFGDGNTEVTPPVTKPDPEKVTDPRIVDSGQPGENTEAGAETVVNPAASNLQRLPDTGTPSGIWALLGLAAVAVLGGGFAVLGSSLRRRNG</sequence>
<feature type="compositionally biased region" description="Basic and acidic residues" evidence="2">
    <location>
        <begin position="711"/>
        <end position="721"/>
    </location>
</feature>
<feature type="transmembrane region" description="Helical" evidence="3">
    <location>
        <begin position="757"/>
        <end position="777"/>
    </location>
</feature>
<evidence type="ECO:0000256" key="1">
    <source>
        <dbReference type="ARBA" id="ARBA00022801"/>
    </source>
</evidence>
<evidence type="ECO:0000313" key="7">
    <source>
        <dbReference type="Proteomes" id="UP001185069"/>
    </source>
</evidence>
<feature type="region of interest" description="Disordered" evidence="2">
    <location>
        <begin position="698"/>
        <end position="733"/>
    </location>
</feature>
<name>A0ABU1JD94_9MICC</name>
<dbReference type="InterPro" id="IPR013736">
    <property type="entry name" value="Xaa-Pro_dipept_C"/>
</dbReference>
<dbReference type="Pfam" id="PF02129">
    <property type="entry name" value="Peptidase_S15"/>
    <property type="match status" value="1"/>
</dbReference>
<dbReference type="Proteomes" id="UP001185069">
    <property type="component" value="Unassembled WGS sequence"/>
</dbReference>
<evidence type="ECO:0000313" key="6">
    <source>
        <dbReference type="EMBL" id="MDR6270119.1"/>
    </source>
</evidence>
<dbReference type="EC" id="3.4.14.11" evidence="6"/>
<gene>
    <name evidence="6" type="ORF">JOE69_002357</name>
</gene>
<dbReference type="Pfam" id="PF08530">
    <property type="entry name" value="PepX_C"/>
    <property type="match status" value="1"/>
</dbReference>
<feature type="region of interest" description="Disordered" evidence="2">
    <location>
        <begin position="36"/>
        <end position="125"/>
    </location>
</feature>
<dbReference type="InterPro" id="IPR000383">
    <property type="entry name" value="Xaa-Pro-like_dom"/>
</dbReference>
<dbReference type="NCBIfam" id="TIGR00976">
    <property type="entry name" value="CocE_NonD"/>
    <property type="match status" value="1"/>
</dbReference>
<dbReference type="SUPFAM" id="SSF49785">
    <property type="entry name" value="Galactose-binding domain-like"/>
    <property type="match status" value="1"/>
</dbReference>
<organism evidence="6 7">
    <name type="scientific">Arthrobacter russicus</name>
    <dbReference type="NCBI Taxonomy" id="172040"/>
    <lineage>
        <taxon>Bacteria</taxon>
        <taxon>Bacillati</taxon>
        <taxon>Actinomycetota</taxon>
        <taxon>Actinomycetes</taxon>
        <taxon>Micrococcales</taxon>
        <taxon>Micrococcaceae</taxon>
        <taxon>Arthrobacter</taxon>
    </lineage>
</organism>
<keyword evidence="3" id="KW-0472">Membrane</keyword>
<dbReference type="Gene3D" id="2.60.120.260">
    <property type="entry name" value="Galactose-binding domain-like"/>
    <property type="match status" value="1"/>
</dbReference>
<dbReference type="EMBL" id="JAVDQF010000001">
    <property type="protein sequence ID" value="MDR6270119.1"/>
    <property type="molecule type" value="Genomic_DNA"/>
</dbReference>
<dbReference type="Gene3D" id="3.40.50.1820">
    <property type="entry name" value="alpha/beta hydrolase"/>
    <property type="match status" value="2"/>
</dbReference>
<keyword evidence="7" id="KW-1185">Reference proteome</keyword>
<feature type="chain" id="PRO_5045095560" evidence="4">
    <location>
        <begin position="35"/>
        <end position="786"/>
    </location>
</feature>
<feature type="signal peptide" evidence="4">
    <location>
        <begin position="1"/>
        <end position="34"/>
    </location>
</feature>
<comment type="caution">
    <text evidence="6">The sequence shown here is derived from an EMBL/GenBank/DDBJ whole genome shotgun (WGS) entry which is preliminary data.</text>
</comment>
<dbReference type="GO" id="GO:0008239">
    <property type="term" value="F:dipeptidyl-peptidase activity"/>
    <property type="evidence" value="ECO:0007669"/>
    <property type="project" value="UniProtKB-EC"/>
</dbReference>
<evidence type="ECO:0000259" key="5">
    <source>
        <dbReference type="SMART" id="SM00939"/>
    </source>
</evidence>
<dbReference type="InterPro" id="IPR008979">
    <property type="entry name" value="Galactose-bd-like_sf"/>
</dbReference>
<dbReference type="InterPro" id="IPR029058">
    <property type="entry name" value="AB_hydrolase_fold"/>
</dbReference>
<keyword evidence="1 6" id="KW-0378">Hydrolase</keyword>
<dbReference type="InterPro" id="IPR005674">
    <property type="entry name" value="CocE/Ser_esterase"/>
</dbReference>
<proteinExistence type="predicted"/>
<evidence type="ECO:0000256" key="2">
    <source>
        <dbReference type="SAM" id="MobiDB-lite"/>
    </source>
</evidence>
<accession>A0ABU1JD94</accession>
<dbReference type="SUPFAM" id="SSF53474">
    <property type="entry name" value="alpha/beta-Hydrolases"/>
    <property type="match status" value="1"/>
</dbReference>
<feature type="domain" description="Xaa-Pro dipeptidyl-peptidase C-terminal" evidence="5">
    <location>
        <begin position="469"/>
        <end position="683"/>
    </location>
</feature>
<reference evidence="6 7" key="1">
    <citation type="submission" date="2023-07" db="EMBL/GenBank/DDBJ databases">
        <title>Sequencing the genomes of 1000 actinobacteria strains.</title>
        <authorList>
            <person name="Klenk H.-P."/>
        </authorList>
    </citation>
    <scope>NUCLEOTIDE SEQUENCE [LARGE SCALE GENOMIC DNA]</scope>
    <source>
        <strain evidence="6 7">DSM 14555</strain>
    </source>
</reference>
<keyword evidence="3" id="KW-1133">Transmembrane helix</keyword>
<protein>
    <submittedName>
        <fullName evidence="6">X-Pro dipeptidyl-peptidase</fullName>
        <ecNumber evidence="6">3.4.14.11</ecNumber>
    </submittedName>
</protein>
<keyword evidence="3" id="KW-0812">Transmembrane</keyword>
<evidence type="ECO:0000256" key="4">
    <source>
        <dbReference type="SAM" id="SignalP"/>
    </source>
</evidence>
<evidence type="ECO:0000256" key="3">
    <source>
        <dbReference type="SAM" id="Phobius"/>
    </source>
</evidence>
<dbReference type="SMART" id="SM00939">
    <property type="entry name" value="PepX_C"/>
    <property type="match status" value="1"/>
</dbReference>